<evidence type="ECO:0000256" key="5">
    <source>
        <dbReference type="ARBA" id="ARBA00022989"/>
    </source>
</evidence>
<evidence type="ECO:0000256" key="11">
    <source>
        <dbReference type="ARBA" id="ARBA00033342"/>
    </source>
</evidence>
<feature type="transmembrane region" description="Helical" evidence="13">
    <location>
        <begin position="148"/>
        <end position="173"/>
    </location>
</feature>
<evidence type="ECO:0000256" key="4">
    <source>
        <dbReference type="ARBA" id="ARBA00022692"/>
    </source>
</evidence>
<evidence type="ECO:0000256" key="6">
    <source>
        <dbReference type="ARBA" id="ARBA00023136"/>
    </source>
</evidence>
<evidence type="ECO:0000256" key="13">
    <source>
        <dbReference type="SAM" id="Phobius"/>
    </source>
</evidence>
<evidence type="ECO:0000256" key="2">
    <source>
        <dbReference type="ARBA" id="ARBA00010527"/>
    </source>
</evidence>
<evidence type="ECO:0000256" key="3">
    <source>
        <dbReference type="ARBA" id="ARBA00015325"/>
    </source>
</evidence>
<evidence type="ECO:0000259" key="14">
    <source>
        <dbReference type="Pfam" id="PF02096"/>
    </source>
</evidence>
<dbReference type="PANTHER" id="PTHR12428:SF65">
    <property type="entry name" value="CYTOCHROME C OXIDASE ASSEMBLY PROTEIN COX18, MITOCHONDRIAL"/>
    <property type="match status" value="1"/>
</dbReference>
<keyword evidence="4 12" id="KW-0812">Transmembrane</keyword>
<keyword evidence="16" id="KW-1185">Reference proteome</keyword>
<evidence type="ECO:0000256" key="8">
    <source>
        <dbReference type="ARBA" id="ARBA00026028"/>
    </source>
</evidence>
<proteinExistence type="inferred from homology"/>
<evidence type="ECO:0000256" key="9">
    <source>
        <dbReference type="ARBA" id="ARBA00031538"/>
    </source>
</evidence>
<protein>
    <recommendedName>
        <fullName evidence="3">Membrane protein insertase YidC</fullName>
    </recommendedName>
    <alternativeName>
        <fullName evidence="11">Foldase YidC</fullName>
    </alternativeName>
    <alternativeName>
        <fullName evidence="10">Membrane integrase YidC</fullName>
    </alternativeName>
    <alternativeName>
        <fullName evidence="9">Membrane protein YidC</fullName>
    </alternativeName>
</protein>
<feature type="transmembrane region" description="Helical" evidence="13">
    <location>
        <begin position="203"/>
        <end position="232"/>
    </location>
</feature>
<comment type="subcellular location">
    <subcellularLocation>
        <location evidence="1 12">Membrane</location>
        <topology evidence="1 12">Multi-pass membrane protein</topology>
    </subcellularLocation>
</comment>
<dbReference type="PANTHER" id="PTHR12428">
    <property type="entry name" value="OXA1"/>
    <property type="match status" value="1"/>
</dbReference>
<dbReference type="RefSeq" id="WP_086515187.1">
    <property type="nucleotide sequence ID" value="NZ_MDJZ01000016.1"/>
</dbReference>
<gene>
    <name evidence="15" type="primary">yidC</name>
    <name evidence="15" type="ORF">BFL37_11245</name>
</gene>
<keyword evidence="6 13" id="KW-0472">Membrane</keyword>
<evidence type="ECO:0000256" key="12">
    <source>
        <dbReference type="RuleBase" id="RU003945"/>
    </source>
</evidence>
<keyword evidence="5 13" id="KW-1133">Transmembrane helix</keyword>
<dbReference type="OrthoDB" id="9780552at2"/>
<sequence length="252" mass="25751">MDPTSIAPVRAVLDGLSQLVVGLADLIHPLAGASATGVAVILLTLGVRALLVPVGVAQVRAEIQRRRIAPALAEIRRRHAGKPERLSRATQELYAREGASPLAGCLPTLAQAPVLAAVYALFAHARIGGEANVLLAAPFAGIPLGSNAVAAAGMGVASLVVAVVVLGLLAVVIEVRRRADLRFQGPPAPADPALPGMVGMMRVLPFVTVVFAAIAPLAAALYLLSSAAWTLLERAVLRRLLGCGASRGPAPA</sequence>
<dbReference type="AlphaFoldDB" id="A0A251YK96"/>
<evidence type="ECO:0000313" key="15">
    <source>
        <dbReference type="EMBL" id="OUE24478.1"/>
    </source>
</evidence>
<evidence type="ECO:0000256" key="7">
    <source>
        <dbReference type="ARBA" id="ARBA00025034"/>
    </source>
</evidence>
<evidence type="ECO:0000256" key="10">
    <source>
        <dbReference type="ARBA" id="ARBA00033245"/>
    </source>
</evidence>
<comment type="subunit">
    <text evidence="8">Interacts with the Sec translocase complex via SecD. Specifically interacts with transmembrane segments of nascent integral membrane proteins during membrane integration.</text>
</comment>
<dbReference type="GO" id="GO:0051205">
    <property type="term" value="P:protein insertion into membrane"/>
    <property type="evidence" value="ECO:0007669"/>
    <property type="project" value="TreeGrafter"/>
</dbReference>
<dbReference type="InterPro" id="IPR001708">
    <property type="entry name" value="YidC/ALB3/OXA1/COX18"/>
</dbReference>
<dbReference type="EMBL" id="MDJZ01000016">
    <property type="protein sequence ID" value="OUE24478.1"/>
    <property type="molecule type" value="Genomic_DNA"/>
</dbReference>
<evidence type="ECO:0000313" key="16">
    <source>
        <dbReference type="Proteomes" id="UP000195101"/>
    </source>
</evidence>
<organism evidence="15 16">
    <name type="scientific">Clavibacter michiganensis</name>
    <dbReference type="NCBI Taxonomy" id="28447"/>
    <lineage>
        <taxon>Bacteria</taxon>
        <taxon>Bacillati</taxon>
        <taxon>Actinomycetota</taxon>
        <taxon>Actinomycetes</taxon>
        <taxon>Micrococcales</taxon>
        <taxon>Microbacteriaceae</taxon>
        <taxon>Clavibacter</taxon>
    </lineage>
</organism>
<name>A0A251YK96_9MICO</name>
<dbReference type="InterPro" id="IPR028055">
    <property type="entry name" value="YidC/Oxa/ALB_C"/>
</dbReference>
<dbReference type="Proteomes" id="UP000195101">
    <property type="component" value="Unassembled WGS sequence"/>
</dbReference>
<comment type="function">
    <text evidence="7">Required for the insertion and/or proper folding and/or complex formation of integral membrane proteins into the membrane. Involved in integration of membrane proteins that insert both dependently and independently of the Sec translocase complex, as well as at least some lipoproteins. Aids folding of multispanning membrane proteins.</text>
</comment>
<dbReference type="GO" id="GO:0032977">
    <property type="term" value="F:membrane insertase activity"/>
    <property type="evidence" value="ECO:0007669"/>
    <property type="project" value="InterPro"/>
</dbReference>
<dbReference type="GO" id="GO:0005886">
    <property type="term" value="C:plasma membrane"/>
    <property type="evidence" value="ECO:0007669"/>
    <property type="project" value="TreeGrafter"/>
</dbReference>
<reference evidence="15 16" key="1">
    <citation type="submission" date="2016-08" db="EMBL/GenBank/DDBJ databases">
        <title>Genome sequence of Clavibacter michiganensis spp strain CFBP8019.</title>
        <authorList>
            <person name="Thapa S.P."/>
            <person name="Coaker G."/>
            <person name="Jacques M.-A."/>
        </authorList>
    </citation>
    <scope>NUCLEOTIDE SEQUENCE [LARGE SCALE GENOMIC DNA]</scope>
    <source>
        <strain evidence="15">CFBP8019</strain>
    </source>
</reference>
<dbReference type="NCBIfam" id="TIGR03592">
    <property type="entry name" value="yidC_oxa1_cterm"/>
    <property type="match status" value="1"/>
</dbReference>
<feature type="transmembrane region" description="Helical" evidence="13">
    <location>
        <begin position="35"/>
        <end position="57"/>
    </location>
</feature>
<comment type="caution">
    <text evidence="15">The sequence shown here is derived from an EMBL/GenBank/DDBJ whole genome shotgun (WGS) entry which is preliminary data.</text>
</comment>
<feature type="domain" description="Membrane insertase YidC/Oxa/ALB C-terminal" evidence="14">
    <location>
        <begin position="37"/>
        <end position="238"/>
    </location>
</feature>
<dbReference type="Pfam" id="PF02096">
    <property type="entry name" value="60KD_IMP"/>
    <property type="match status" value="1"/>
</dbReference>
<comment type="similarity">
    <text evidence="2">Belongs to the OXA1/ALB3/YidC family. Type 1 subfamily.</text>
</comment>
<evidence type="ECO:0000256" key="1">
    <source>
        <dbReference type="ARBA" id="ARBA00004141"/>
    </source>
</evidence>
<accession>A0A251YK96</accession>